<evidence type="ECO:0000256" key="1">
    <source>
        <dbReference type="SAM" id="Coils"/>
    </source>
</evidence>
<dbReference type="AlphaFoldDB" id="A0AAP4FDM9"/>
<dbReference type="Proteomes" id="UP001240483">
    <property type="component" value="Unassembled WGS sequence"/>
</dbReference>
<feature type="coiled-coil region" evidence="1">
    <location>
        <begin position="75"/>
        <end position="102"/>
    </location>
</feature>
<sequence length="110" mass="11554">MPLLVVFIAVIAAAAIAVAVYPRSSGRVTPLDDTPPMLGLPEPDPVLPPVVLPENPRGGDVDALRLPVAFRGYRCDVTDEVLDALALRIEALEAENAQLRSGASRAASSK</sequence>
<proteinExistence type="predicted"/>
<name>A0AAP4FDM9_9MICC</name>
<comment type="caution">
    <text evidence="2">The sequence shown here is derived from an EMBL/GenBank/DDBJ whole genome shotgun (WGS) entry which is preliminary data.</text>
</comment>
<organism evidence="2 3">
    <name type="scientific">Pseudoglutamicibacter cumminsii</name>
    <dbReference type="NCBI Taxonomy" id="156979"/>
    <lineage>
        <taxon>Bacteria</taxon>
        <taxon>Bacillati</taxon>
        <taxon>Actinomycetota</taxon>
        <taxon>Actinomycetes</taxon>
        <taxon>Micrococcales</taxon>
        <taxon>Micrococcaceae</taxon>
        <taxon>Pseudoglutamicibacter</taxon>
    </lineage>
</organism>
<accession>A0AAP4FDM9</accession>
<reference evidence="2" key="1">
    <citation type="submission" date="2023-05" db="EMBL/GenBank/DDBJ databases">
        <title>Cataloging the Phylogenetic Diversity of Human Bladder Bacteria.</title>
        <authorList>
            <person name="Du J."/>
        </authorList>
    </citation>
    <scope>NUCLEOTIDE SEQUENCE</scope>
    <source>
        <strain evidence="2">UMB9978</strain>
    </source>
</reference>
<keyword evidence="1" id="KW-0175">Coiled coil</keyword>
<evidence type="ECO:0000313" key="2">
    <source>
        <dbReference type="EMBL" id="MDK6275339.1"/>
    </source>
</evidence>
<evidence type="ECO:0000313" key="3">
    <source>
        <dbReference type="Proteomes" id="UP001240483"/>
    </source>
</evidence>
<dbReference type="EMBL" id="JASODW010000006">
    <property type="protein sequence ID" value="MDK6275339.1"/>
    <property type="molecule type" value="Genomic_DNA"/>
</dbReference>
<dbReference type="RefSeq" id="WP_285333208.1">
    <property type="nucleotide sequence ID" value="NZ_JASODW010000006.1"/>
</dbReference>
<gene>
    <name evidence="2" type="ORF">QP116_06260</name>
</gene>
<protein>
    <submittedName>
        <fullName evidence="2">DivIVA domain-containing protein</fullName>
    </submittedName>
</protein>